<reference evidence="8 9" key="1">
    <citation type="journal article" date="2004" name="Nature">
        <title>Genome sequence of the ultrasmall unicellular red alga Cyanidioschyzon merolae 10D.</title>
        <authorList>
            <person name="Matsuzaki M."/>
            <person name="Misumi O."/>
            <person name="Shin-i T."/>
            <person name="Maruyama S."/>
            <person name="Takahara M."/>
            <person name="Miyagishima S."/>
            <person name="Mori T."/>
            <person name="Nishida K."/>
            <person name="Yagisawa F."/>
            <person name="Nishida K."/>
            <person name="Yoshida Y."/>
            <person name="Nishimura Y."/>
            <person name="Nakao S."/>
            <person name="Kobayashi T."/>
            <person name="Momoyama Y."/>
            <person name="Higashiyama T."/>
            <person name="Minoda A."/>
            <person name="Sano M."/>
            <person name="Nomoto H."/>
            <person name="Oishi K."/>
            <person name="Hayashi H."/>
            <person name="Ohta F."/>
            <person name="Nishizaka S."/>
            <person name="Haga S."/>
            <person name="Miura S."/>
            <person name="Morishita T."/>
            <person name="Kabeya Y."/>
            <person name="Terasawa K."/>
            <person name="Suzuki Y."/>
            <person name="Ishii Y."/>
            <person name="Asakawa S."/>
            <person name="Takano H."/>
            <person name="Ohta N."/>
            <person name="Kuroiwa H."/>
            <person name="Tanaka K."/>
            <person name="Shimizu N."/>
            <person name="Sugano S."/>
            <person name="Sato N."/>
            <person name="Nozaki H."/>
            <person name="Ogasawara N."/>
            <person name="Kohara Y."/>
            <person name="Kuroiwa T."/>
        </authorList>
    </citation>
    <scope>NUCLEOTIDE SEQUENCE [LARGE SCALE GENOMIC DNA]</scope>
    <source>
        <strain evidence="8 9">10D</strain>
    </source>
</reference>
<dbReference type="Proteomes" id="UP000007014">
    <property type="component" value="Chromosome 5"/>
</dbReference>
<dbReference type="KEGG" id="cme:CYME_CME139C"/>
<dbReference type="HOGENOM" id="CLU_566686_0_0_1"/>
<dbReference type="Gene3D" id="3.30.457.60">
    <property type="match status" value="1"/>
</dbReference>
<reference evidence="8 9" key="2">
    <citation type="journal article" date="2007" name="BMC Biol.">
        <title>A 100%-complete sequence reveals unusually simple genomic features in the hot-spring red alga Cyanidioschyzon merolae.</title>
        <authorList>
            <person name="Nozaki H."/>
            <person name="Takano H."/>
            <person name="Misumi O."/>
            <person name="Terasawa K."/>
            <person name="Matsuzaki M."/>
            <person name="Maruyama S."/>
            <person name="Nishida K."/>
            <person name="Yagisawa F."/>
            <person name="Yoshida Y."/>
            <person name="Fujiwara T."/>
            <person name="Takio S."/>
            <person name="Tamura K."/>
            <person name="Chung S.J."/>
            <person name="Nakamura S."/>
            <person name="Kuroiwa H."/>
            <person name="Tanaka K."/>
            <person name="Sato N."/>
            <person name="Kuroiwa T."/>
        </authorList>
    </citation>
    <scope>NUCLEOTIDE SEQUENCE [LARGE SCALE GENOMIC DNA]</scope>
    <source>
        <strain evidence="8 9">10D</strain>
    </source>
</reference>
<gene>
    <name evidence="8" type="ORF">CYME_CME139C</name>
</gene>
<evidence type="ECO:0000256" key="1">
    <source>
        <dbReference type="ARBA" id="ARBA00004123"/>
    </source>
</evidence>
<evidence type="ECO:0000313" key="8">
    <source>
        <dbReference type="EMBL" id="BAM79355.1"/>
    </source>
</evidence>
<sequence>MASDATVERVDEALTAQVRVCLQRLEAIINDSEQASDHQFVHGSYSDPAGTGDCPAPGGEAGEHPRVDSLATISSVLASLRDLRSQLAAVLRAGASLETAAALDGEHGSVRQQLALRAELEASQSLVWALQRELKARTEVAERWRLRAIESEKARATLEVRYQALKRTWEAAQGQAQPEGCLFPQQATASHDSHGSRRLPADSKDSGTATAYRTMHDAADTSSERHDGTQVSSLGADAVTSTEHATVERALAAAQSLDRPALLLQLRTLYREREALAAALAQAEDRLGRGAFDPERYRLWHPRKAPPQLGTVSAREGTTTMPNTTTTSTNKMKATTTTTTTADRSSKTESPAPSVDSGAGDDEATGHHMDPWKLVQRTREAARAKIQQVVESIYYLFGWRLRIAGSVYTLESLYAENADDKIQFHRNERGAFELMATDFVQRALRAEVETLLCQMDSIPAFLATVQLQLFEQSTAVTGIASG</sequence>
<feature type="compositionally biased region" description="Low complexity" evidence="7">
    <location>
        <begin position="318"/>
        <end position="342"/>
    </location>
</feature>
<feature type="region of interest" description="Disordered" evidence="7">
    <location>
        <begin position="186"/>
        <end position="237"/>
    </location>
</feature>
<dbReference type="OMA" id="WGERIEW"/>
<name>M1V4G9_CYAM1</name>
<comment type="subcellular location">
    <subcellularLocation>
        <location evidence="1">Nucleus</location>
    </subcellularLocation>
</comment>
<dbReference type="EMBL" id="AP006487">
    <property type="protein sequence ID" value="BAM79355.1"/>
    <property type="molecule type" value="Genomic_DNA"/>
</dbReference>
<evidence type="ECO:0000256" key="7">
    <source>
        <dbReference type="SAM" id="MobiDB-lite"/>
    </source>
</evidence>
<keyword evidence="3" id="KW-0132">Cell division</keyword>
<keyword evidence="9" id="KW-1185">Reference proteome</keyword>
<feature type="compositionally biased region" description="Basic and acidic residues" evidence="7">
    <location>
        <begin position="214"/>
        <end position="228"/>
    </location>
</feature>
<dbReference type="GO" id="GO:0007094">
    <property type="term" value="P:mitotic spindle assembly checkpoint signaling"/>
    <property type="evidence" value="ECO:0007669"/>
    <property type="project" value="InterPro"/>
</dbReference>
<dbReference type="GeneID" id="16992897"/>
<dbReference type="GO" id="GO:0051301">
    <property type="term" value="P:cell division"/>
    <property type="evidence" value="ECO:0007669"/>
    <property type="project" value="UniProtKB-KW"/>
</dbReference>
<dbReference type="PANTHER" id="PTHR23168:SF0">
    <property type="entry name" value="MITOTIC SPINDLE ASSEMBLY CHECKPOINT PROTEIN MAD1"/>
    <property type="match status" value="1"/>
</dbReference>
<keyword evidence="4" id="KW-0498">Mitosis</keyword>
<keyword evidence="6" id="KW-0131">Cell cycle</keyword>
<dbReference type="Pfam" id="PF05557">
    <property type="entry name" value="MAD"/>
    <property type="match status" value="1"/>
</dbReference>
<dbReference type="InterPro" id="IPR008672">
    <property type="entry name" value="Mad1"/>
</dbReference>
<evidence type="ECO:0000256" key="4">
    <source>
        <dbReference type="ARBA" id="ARBA00022776"/>
    </source>
</evidence>
<dbReference type="OrthoDB" id="331602at2759"/>
<dbReference type="Gramene" id="CME139CT">
    <property type="protein sequence ID" value="CME139CT"/>
    <property type="gene ID" value="CME139C"/>
</dbReference>
<evidence type="ECO:0000313" key="9">
    <source>
        <dbReference type="Proteomes" id="UP000007014"/>
    </source>
</evidence>
<feature type="region of interest" description="Disordered" evidence="7">
    <location>
        <begin position="40"/>
        <end position="65"/>
    </location>
</feature>
<accession>M1V4G9</accession>
<evidence type="ECO:0000256" key="5">
    <source>
        <dbReference type="ARBA" id="ARBA00023242"/>
    </source>
</evidence>
<protein>
    <submittedName>
        <fullName evidence="8">Similar to spindle checkpoint protein Xmad1</fullName>
    </submittedName>
</protein>
<evidence type="ECO:0000256" key="2">
    <source>
        <dbReference type="ARBA" id="ARBA00008029"/>
    </source>
</evidence>
<dbReference type="STRING" id="280699.M1V4G9"/>
<dbReference type="GO" id="GO:0072686">
    <property type="term" value="C:mitotic spindle"/>
    <property type="evidence" value="ECO:0007669"/>
    <property type="project" value="TreeGrafter"/>
</dbReference>
<organism evidence="8 9">
    <name type="scientific">Cyanidioschyzon merolae (strain NIES-3377 / 10D)</name>
    <name type="common">Unicellular red alga</name>
    <dbReference type="NCBI Taxonomy" id="280699"/>
    <lineage>
        <taxon>Eukaryota</taxon>
        <taxon>Rhodophyta</taxon>
        <taxon>Bangiophyceae</taxon>
        <taxon>Cyanidiales</taxon>
        <taxon>Cyanidiaceae</taxon>
        <taxon>Cyanidioschyzon</taxon>
    </lineage>
</organism>
<dbReference type="AlphaFoldDB" id="M1V4G9"/>
<comment type="similarity">
    <text evidence="2">Belongs to the MAD1 family.</text>
</comment>
<dbReference type="PANTHER" id="PTHR23168">
    <property type="entry name" value="MITOTIC SPINDLE ASSEMBLY CHECKPOINT PROTEIN MAD1 MITOTIC ARREST DEFICIENT-LIKE PROTEIN 1"/>
    <property type="match status" value="1"/>
</dbReference>
<evidence type="ECO:0000256" key="3">
    <source>
        <dbReference type="ARBA" id="ARBA00022618"/>
    </source>
</evidence>
<dbReference type="GO" id="GO:0000776">
    <property type="term" value="C:kinetochore"/>
    <property type="evidence" value="ECO:0007669"/>
    <property type="project" value="TreeGrafter"/>
</dbReference>
<dbReference type="GO" id="GO:0005635">
    <property type="term" value="C:nuclear envelope"/>
    <property type="evidence" value="ECO:0007669"/>
    <property type="project" value="TreeGrafter"/>
</dbReference>
<dbReference type="GO" id="GO:0051315">
    <property type="term" value="P:attachment of mitotic spindle microtubules to kinetochore"/>
    <property type="evidence" value="ECO:0007669"/>
    <property type="project" value="TreeGrafter"/>
</dbReference>
<proteinExistence type="inferred from homology"/>
<keyword evidence="5" id="KW-0539">Nucleus</keyword>
<feature type="compositionally biased region" description="Basic and acidic residues" evidence="7">
    <location>
        <begin position="191"/>
        <end position="205"/>
    </location>
</feature>
<evidence type="ECO:0000256" key="6">
    <source>
        <dbReference type="ARBA" id="ARBA00023306"/>
    </source>
</evidence>
<feature type="region of interest" description="Disordered" evidence="7">
    <location>
        <begin position="302"/>
        <end position="367"/>
    </location>
</feature>
<dbReference type="RefSeq" id="XP_005535641.1">
    <property type="nucleotide sequence ID" value="XM_005535584.1"/>
</dbReference>